<dbReference type="InterPro" id="IPR013325">
    <property type="entry name" value="RNA_pol_sigma_r2"/>
</dbReference>
<evidence type="ECO:0000256" key="2">
    <source>
        <dbReference type="ARBA" id="ARBA00023015"/>
    </source>
</evidence>
<dbReference type="CDD" id="cd06171">
    <property type="entry name" value="Sigma70_r4"/>
    <property type="match status" value="1"/>
</dbReference>
<dbReference type="PANTHER" id="PTHR43133">
    <property type="entry name" value="RNA POLYMERASE ECF-TYPE SIGMA FACTO"/>
    <property type="match status" value="1"/>
</dbReference>
<dbReference type="SUPFAM" id="SSF88659">
    <property type="entry name" value="Sigma3 and sigma4 domains of RNA polymerase sigma factors"/>
    <property type="match status" value="1"/>
</dbReference>
<dbReference type="Gene3D" id="1.10.10.10">
    <property type="entry name" value="Winged helix-like DNA-binding domain superfamily/Winged helix DNA-binding domain"/>
    <property type="match status" value="1"/>
</dbReference>
<feature type="compositionally biased region" description="Polar residues" evidence="5">
    <location>
        <begin position="13"/>
        <end position="23"/>
    </location>
</feature>
<keyword evidence="3" id="KW-0731">Sigma factor</keyword>
<evidence type="ECO:0000259" key="6">
    <source>
        <dbReference type="Pfam" id="PF04542"/>
    </source>
</evidence>
<dbReference type="EMBL" id="VBOV01000088">
    <property type="protein sequence ID" value="TMQ60004.1"/>
    <property type="molecule type" value="Genomic_DNA"/>
</dbReference>
<dbReference type="Gene3D" id="1.10.1740.10">
    <property type="match status" value="1"/>
</dbReference>
<organism evidence="8 10">
    <name type="scientific">Eiseniibacteriota bacterium</name>
    <dbReference type="NCBI Taxonomy" id="2212470"/>
    <lineage>
        <taxon>Bacteria</taxon>
        <taxon>Candidatus Eiseniibacteriota</taxon>
    </lineage>
</organism>
<keyword evidence="2" id="KW-0805">Transcription regulation</keyword>
<accession>A0A538SH92</accession>
<evidence type="ECO:0000256" key="3">
    <source>
        <dbReference type="ARBA" id="ARBA00023082"/>
    </source>
</evidence>
<feature type="domain" description="RNA polymerase sigma factor 70 region 4 type 2" evidence="7">
    <location>
        <begin position="138"/>
        <end position="187"/>
    </location>
</feature>
<evidence type="ECO:0000256" key="4">
    <source>
        <dbReference type="ARBA" id="ARBA00023163"/>
    </source>
</evidence>
<name>A0A538SH92_UNCEI</name>
<dbReference type="AlphaFoldDB" id="A0A538SH92"/>
<dbReference type="InterPro" id="IPR007627">
    <property type="entry name" value="RNA_pol_sigma70_r2"/>
</dbReference>
<dbReference type="GO" id="GO:0006352">
    <property type="term" value="P:DNA-templated transcription initiation"/>
    <property type="evidence" value="ECO:0007669"/>
    <property type="project" value="InterPro"/>
</dbReference>
<dbReference type="Pfam" id="PF08281">
    <property type="entry name" value="Sigma70_r4_2"/>
    <property type="match status" value="1"/>
</dbReference>
<dbReference type="InterPro" id="IPR013324">
    <property type="entry name" value="RNA_pol_sigma_r3/r4-like"/>
</dbReference>
<dbReference type="InterPro" id="IPR039425">
    <property type="entry name" value="RNA_pol_sigma-70-like"/>
</dbReference>
<dbReference type="Pfam" id="PF04542">
    <property type="entry name" value="Sigma70_r2"/>
    <property type="match status" value="1"/>
</dbReference>
<dbReference type="GO" id="GO:0003677">
    <property type="term" value="F:DNA binding"/>
    <property type="evidence" value="ECO:0007669"/>
    <property type="project" value="InterPro"/>
</dbReference>
<protein>
    <submittedName>
        <fullName evidence="8">RNA polymerase sigma factor</fullName>
    </submittedName>
</protein>
<evidence type="ECO:0000256" key="1">
    <source>
        <dbReference type="ARBA" id="ARBA00010641"/>
    </source>
</evidence>
<evidence type="ECO:0000313" key="9">
    <source>
        <dbReference type="EMBL" id="TMQ60004.1"/>
    </source>
</evidence>
<dbReference type="Proteomes" id="UP000316292">
    <property type="component" value="Unassembled WGS sequence"/>
</dbReference>
<dbReference type="EMBL" id="VBOR01000029">
    <property type="protein sequence ID" value="TMQ50741.1"/>
    <property type="molecule type" value="Genomic_DNA"/>
</dbReference>
<dbReference type="InterPro" id="IPR014284">
    <property type="entry name" value="RNA_pol_sigma-70_dom"/>
</dbReference>
<evidence type="ECO:0000313" key="8">
    <source>
        <dbReference type="EMBL" id="TMQ50741.1"/>
    </source>
</evidence>
<evidence type="ECO:0000313" key="10">
    <source>
        <dbReference type="Proteomes" id="UP000316292"/>
    </source>
</evidence>
<dbReference type="GO" id="GO:0016987">
    <property type="term" value="F:sigma factor activity"/>
    <property type="evidence" value="ECO:0007669"/>
    <property type="project" value="UniProtKB-KW"/>
</dbReference>
<dbReference type="PANTHER" id="PTHR43133:SF46">
    <property type="entry name" value="RNA POLYMERASE SIGMA-70 FACTOR ECF SUBFAMILY"/>
    <property type="match status" value="1"/>
</dbReference>
<proteinExistence type="inferred from homology"/>
<comment type="caution">
    <text evidence="8">The sequence shown here is derived from an EMBL/GenBank/DDBJ whole genome shotgun (WGS) entry which is preliminary data.</text>
</comment>
<dbReference type="Proteomes" id="UP000320913">
    <property type="component" value="Unassembled WGS sequence"/>
</dbReference>
<feature type="domain" description="RNA polymerase sigma-70 region 2" evidence="6">
    <location>
        <begin position="45"/>
        <end position="106"/>
    </location>
</feature>
<sequence length="195" mass="21952">MVRMSYSGGGIMTPSQDSEATPSRTKDREDVALAARGDVRAFARLYGAHSARIFNLARRMTSSDSAVDITQDIFLRAWEKLGTFRGESAFGTWLHRLAINVILARRSTLRNEQRRISDEEGIMETLPARPGRSDLGLDFERAMERLPEGAKAVFVLYDVEGFQHEEIGEMLGISSGTSKAQLHRARMILRRHLTR</sequence>
<feature type="region of interest" description="Disordered" evidence="5">
    <location>
        <begin position="1"/>
        <end position="28"/>
    </location>
</feature>
<dbReference type="SUPFAM" id="SSF88946">
    <property type="entry name" value="Sigma2 domain of RNA polymerase sigma factors"/>
    <property type="match status" value="1"/>
</dbReference>
<comment type="similarity">
    <text evidence="1">Belongs to the sigma-70 factor family. ECF subfamily.</text>
</comment>
<gene>
    <name evidence="8" type="ORF">E6K71_01855</name>
    <name evidence="9" type="ORF">E6K75_03445</name>
</gene>
<reference evidence="10 11" key="1">
    <citation type="journal article" date="2019" name="Nat. Microbiol.">
        <title>Mediterranean grassland soil C-N compound turnover is dependent on rainfall and depth, and is mediated by genomically divergent microorganisms.</title>
        <authorList>
            <person name="Diamond S."/>
            <person name="Andeer P.F."/>
            <person name="Li Z."/>
            <person name="Crits-Christoph A."/>
            <person name="Burstein D."/>
            <person name="Anantharaman K."/>
            <person name="Lane K.R."/>
            <person name="Thomas B.C."/>
            <person name="Pan C."/>
            <person name="Northen T.R."/>
            <person name="Banfield J.F."/>
        </authorList>
    </citation>
    <scope>NUCLEOTIDE SEQUENCE [LARGE SCALE GENOMIC DNA]</scope>
    <source>
        <strain evidence="8">WS_1</strain>
        <strain evidence="9">WS_5</strain>
    </source>
</reference>
<evidence type="ECO:0000313" key="11">
    <source>
        <dbReference type="Proteomes" id="UP000320913"/>
    </source>
</evidence>
<dbReference type="NCBIfam" id="TIGR02937">
    <property type="entry name" value="sigma70-ECF"/>
    <property type="match status" value="1"/>
</dbReference>
<dbReference type="InterPro" id="IPR036388">
    <property type="entry name" value="WH-like_DNA-bd_sf"/>
</dbReference>
<keyword evidence="4" id="KW-0804">Transcription</keyword>
<evidence type="ECO:0000259" key="7">
    <source>
        <dbReference type="Pfam" id="PF08281"/>
    </source>
</evidence>
<evidence type="ECO:0000256" key="5">
    <source>
        <dbReference type="SAM" id="MobiDB-lite"/>
    </source>
</evidence>
<dbReference type="InterPro" id="IPR013249">
    <property type="entry name" value="RNA_pol_sigma70_r4_t2"/>
</dbReference>